<comment type="caution">
    <text evidence="1">The sequence shown here is derived from an EMBL/GenBank/DDBJ whole genome shotgun (WGS) entry which is preliminary data.</text>
</comment>
<reference evidence="1 2" key="1">
    <citation type="submission" date="2021-06" db="EMBL/GenBank/DDBJ databases">
        <title>Caerostris darwini draft genome.</title>
        <authorList>
            <person name="Kono N."/>
            <person name="Arakawa K."/>
        </authorList>
    </citation>
    <scope>NUCLEOTIDE SEQUENCE [LARGE SCALE GENOMIC DNA]</scope>
</reference>
<protein>
    <submittedName>
        <fullName evidence="1">Uncharacterized protein</fullName>
    </submittedName>
</protein>
<evidence type="ECO:0000313" key="1">
    <source>
        <dbReference type="EMBL" id="GIX67112.1"/>
    </source>
</evidence>
<organism evidence="1 2">
    <name type="scientific">Caerostris darwini</name>
    <dbReference type="NCBI Taxonomy" id="1538125"/>
    <lineage>
        <taxon>Eukaryota</taxon>
        <taxon>Metazoa</taxon>
        <taxon>Ecdysozoa</taxon>
        <taxon>Arthropoda</taxon>
        <taxon>Chelicerata</taxon>
        <taxon>Arachnida</taxon>
        <taxon>Araneae</taxon>
        <taxon>Araneomorphae</taxon>
        <taxon>Entelegynae</taxon>
        <taxon>Araneoidea</taxon>
        <taxon>Araneidae</taxon>
        <taxon>Caerostris</taxon>
    </lineage>
</organism>
<gene>
    <name evidence="1" type="ORF">CDAR_385601</name>
</gene>
<dbReference type="Proteomes" id="UP001054837">
    <property type="component" value="Unassembled WGS sequence"/>
</dbReference>
<evidence type="ECO:0000313" key="2">
    <source>
        <dbReference type="Proteomes" id="UP001054837"/>
    </source>
</evidence>
<name>A0AAV4M4R4_9ARAC</name>
<accession>A0AAV4M4R4</accession>
<dbReference type="EMBL" id="BPLQ01000062">
    <property type="protein sequence ID" value="GIX67112.1"/>
    <property type="molecule type" value="Genomic_DNA"/>
</dbReference>
<sequence length="103" mass="11730">MENSSCIPEFRLNHHLGEPLEDSGPQSNVRPMSKRNLAIWRIQPFSNTSCIPEFRPSPSEFLLRMIPNGACYLEVDRGRRPHTWMPSHERALTISEGTGRSIG</sequence>
<proteinExistence type="predicted"/>
<dbReference type="AlphaFoldDB" id="A0AAV4M4R4"/>
<keyword evidence="2" id="KW-1185">Reference proteome</keyword>